<organism evidence="1">
    <name type="scientific">human gut metagenome</name>
    <dbReference type="NCBI Taxonomy" id="408170"/>
    <lineage>
        <taxon>unclassified sequences</taxon>
        <taxon>metagenomes</taxon>
        <taxon>organismal metagenomes</taxon>
    </lineage>
</organism>
<dbReference type="AlphaFoldDB" id="W1YE28"/>
<feature type="non-terminal residue" evidence="1">
    <location>
        <position position="44"/>
    </location>
</feature>
<accession>W1YE28</accession>
<name>W1YE28_9ZZZZ</name>
<protein>
    <submittedName>
        <fullName evidence="1">Uncharacterized protein</fullName>
    </submittedName>
</protein>
<evidence type="ECO:0000313" key="1">
    <source>
        <dbReference type="EMBL" id="ETJ39414.1"/>
    </source>
</evidence>
<proteinExistence type="predicted"/>
<sequence length="44" mass="4481">MKMKKYMAMGLGAIMAVGIAVSGVLPVSAVNNNENDAKLATAVT</sequence>
<dbReference type="EMBL" id="AZMM01006723">
    <property type="protein sequence ID" value="ETJ39414.1"/>
    <property type="molecule type" value="Genomic_DNA"/>
</dbReference>
<gene>
    <name evidence="1" type="ORF">Q604_UNBC06723G0001</name>
</gene>
<comment type="caution">
    <text evidence="1">The sequence shown here is derived from an EMBL/GenBank/DDBJ whole genome shotgun (WGS) entry which is preliminary data.</text>
</comment>
<reference evidence="1" key="1">
    <citation type="submission" date="2013-12" db="EMBL/GenBank/DDBJ databases">
        <title>A Varibaculum cambriense genome reconstructed from a premature infant gut community with otherwise low bacterial novelty that shifts toward anaerobic metabolism during the third week of life.</title>
        <authorList>
            <person name="Brown C.T."/>
            <person name="Sharon I."/>
            <person name="Thomas B.C."/>
            <person name="Castelle C.J."/>
            <person name="Morowitz M.J."/>
            <person name="Banfield J.F."/>
        </authorList>
    </citation>
    <scope>NUCLEOTIDE SEQUENCE</scope>
</reference>